<dbReference type="OrthoDB" id="9815166at2"/>
<dbReference type="Proteomes" id="UP000010366">
    <property type="component" value="Chromosome"/>
</dbReference>
<evidence type="ECO:0000259" key="2">
    <source>
        <dbReference type="Pfam" id="PF10047"/>
    </source>
</evidence>
<dbReference type="InterPro" id="IPR018739">
    <property type="entry name" value="DUF2281"/>
</dbReference>
<dbReference type="RefSeq" id="WP_015160293.1">
    <property type="nucleotide sequence ID" value="NC_019697.1"/>
</dbReference>
<dbReference type="EMBL" id="CP003600">
    <property type="protein sequence ID" value="AFY94151.1"/>
    <property type="molecule type" value="Genomic_DNA"/>
</dbReference>
<feature type="compositionally biased region" description="Polar residues" evidence="1">
    <location>
        <begin position="1"/>
        <end position="10"/>
    </location>
</feature>
<accession>K9UI63</accession>
<proteinExistence type="predicted"/>
<sequence length="103" mass="11820">MVKLNHIQSARSHHEYDSAKRTLRDSPRRGYANESIVQELEKIPEPMQLSVLAFIHSLDASAIPENHHPSELHPRILGLNRGAMKMSDDFDEPLSDELFNWCC</sequence>
<dbReference type="KEGG" id="cmp:Cha6605_3133"/>
<evidence type="ECO:0000313" key="3">
    <source>
        <dbReference type="EMBL" id="AFY94151.1"/>
    </source>
</evidence>
<dbReference type="HOGENOM" id="CLU_2258690_0_0_3"/>
<reference evidence="3 4" key="1">
    <citation type="submission" date="2012-05" db="EMBL/GenBank/DDBJ databases">
        <title>Finished chromosome of genome of Chamaesiphon sp. PCC 6605.</title>
        <authorList>
            <consortium name="US DOE Joint Genome Institute"/>
            <person name="Gugger M."/>
            <person name="Coursin T."/>
            <person name="Rippka R."/>
            <person name="Tandeau De Marsac N."/>
            <person name="Huntemann M."/>
            <person name="Wei C.-L."/>
            <person name="Han J."/>
            <person name="Detter J.C."/>
            <person name="Han C."/>
            <person name="Tapia R."/>
            <person name="Chen A."/>
            <person name="Kyrpides N."/>
            <person name="Mavromatis K."/>
            <person name="Markowitz V."/>
            <person name="Szeto E."/>
            <person name="Ivanova N."/>
            <person name="Pagani I."/>
            <person name="Pati A."/>
            <person name="Goodwin L."/>
            <person name="Nordberg H.P."/>
            <person name="Cantor M.N."/>
            <person name="Hua S.X."/>
            <person name="Woyke T."/>
            <person name="Kerfeld C.A."/>
        </authorList>
    </citation>
    <scope>NUCLEOTIDE SEQUENCE [LARGE SCALE GENOMIC DNA]</scope>
    <source>
        <strain evidence="4">ATCC 27169 / PCC 6605</strain>
    </source>
</reference>
<feature type="region of interest" description="Disordered" evidence="1">
    <location>
        <begin position="1"/>
        <end position="31"/>
    </location>
</feature>
<dbReference type="PATRIC" id="fig|1173020.3.peg.3585"/>
<organism evidence="3 4">
    <name type="scientific">Chamaesiphon minutus (strain ATCC 27169 / PCC 6605)</name>
    <dbReference type="NCBI Taxonomy" id="1173020"/>
    <lineage>
        <taxon>Bacteria</taxon>
        <taxon>Bacillati</taxon>
        <taxon>Cyanobacteriota</taxon>
        <taxon>Cyanophyceae</taxon>
        <taxon>Gomontiellales</taxon>
        <taxon>Chamaesiphonaceae</taxon>
        <taxon>Chamaesiphon</taxon>
    </lineage>
</organism>
<feature type="domain" description="DUF2281" evidence="2">
    <location>
        <begin position="36"/>
        <end position="96"/>
    </location>
</feature>
<gene>
    <name evidence="3" type="ORF">Cha6605_3133</name>
</gene>
<evidence type="ECO:0000313" key="4">
    <source>
        <dbReference type="Proteomes" id="UP000010366"/>
    </source>
</evidence>
<name>K9UI63_CHAP6</name>
<evidence type="ECO:0000256" key="1">
    <source>
        <dbReference type="SAM" id="MobiDB-lite"/>
    </source>
</evidence>
<dbReference type="Pfam" id="PF10047">
    <property type="entry name" value="DUF2281"/>
    <property type="match status" value="1"/>
</dbReference>
<keyword evidence="4" id="KW-1185">Reference proteome</keyword>
<feature type="compositionally biased region" description="Basic and acidic residues" evidence="1">
    <location>
        <begin position="12"/>
        <end position="28"/>
    </location>
</feature>
<dbReference type="AlphaFoldDB" id="K9UI63"/>
<protein>
    <recommendedName>
        <fullName evidence="2">DUF2281 domain-containing protein</fullName>
    </recommendedName>
</protein>
<dbReference type="STRING" id="1173020.Cha6605_3133"/>